<dbReference type="RefSeq" id="WP_075798736.1">
    <property type="nucleotide sequence ID" value="NZ_CP015583.1"/>
</dbReference>
<accession>A0A1L7AGK4</accession>
<dbReference type="AlphaFoldDB" id="A0A1L7AGK4"/>
<dbReference type="EMBL" id="CP015583">
    <property type="protein sequence ID" value="APT57926.1"/>
    <property type="molecule type" value="Genomic_DNA"/>
</dbReference>
<organism evidence="3 4">
    <name type="scientific">Roseomonas gilardii</name>
    <dbReference type="NCBI Taxonomy" id="257708"/>
    <lineage>
        <taxon>Bacteria</taxon>
        <taxon>Pseudomonadati</taxon>
        <taxon>Pseudomonadota</taxon>
        <taxon>Alphaproteobacteria</taxon>
        <taxon>Acetobacterales</taxon>
        <taxon>Roseomonadaceae</taxon>
        <taxon>Roseomonas</taxon>
    </lineage>
</organism>
<keyword evidence="1" id="KW-0472">Membrane</keyword>
<keyword evidence="1" id="KW-0812">Transmembrane</keyword>
<keyword evidence="1" id="KW-1133">Transmembrane helix</keyword>
<gene>
    <name evidence="3" type="ORF">RGI145_13180</name>
</gene>
<proteinExistence type="predicted"/>
<dbReference type="eggNOG" id="COG2132">
    <property type="taxonomic scope" value="Bacteria"/>
</dbReference>
<dbReference type="InterPro" id="IPR025509">
    <property type="entry name" value="DUF4396"/>
</dbReference>
<feature type="transmembrane region" description="Helical" evidence="1">
    <location>
        <begin position="42"/>
        <end position="62"/>
    </location>
</feature>
<feature type="domain" description="DUF4396" evidence="2">
    <location>
        <begin position="112"/>
        <end position="256"/>
    </location>
</feature>
<feature type="transmembrane region" description="Helical" evidence="1">
    <location>
        <begin position="6"/>
        <end position="30"/>
    </location>
</feature>
<evidence type="ECO:0000259" key="2">
    <source>
        <dbReference type="Pfam" id="PF14342"/>
    </source>
</evidence>
<protein>
    <recommendedName>
        <fullName evidence="2">DUF4396 domain-containing protein</fullName>
    </recommendedName>
</protein>
<feature type="transmembrane region" description="Helical" evidence="1">
    <location>
        <begin position="154"/>
        <end position="177"/>
    </location>
</feature>
<dbReference type="Proteomes" id="UP000185494">
    <property type="component" value="Chromosome 1"/>
</dbReference>
<feature type="transmembrane region" description="Helical" evidence="1">
    <location>
        <begin position="189"/>
        <end position="214"/>
    </location>
</feature>
<dbReference type="Pfam" id="PF14342">
    <property type="entry name" value="DUF4396"/>
    <property type="match status" value="1"/>
</dbReference>
<sequence>MVPDWLNTLAAIHIGLSLLAALAVLLDILLLGRRQPMAVMEAVWPLTMLYWGPLGLVFYGWFGRTAPRGRNAAAHQHHGGGHHADGAGAMQHGAGGHRMGHGGQGESRGPMWQAVFKGATHCGAGCALGDILAEGLAATMALTLFGSVLFGSVLFGRLGLAFLLAYLFGILFQYLAVAPMRGLGLWDGLVAAVKIDTLSLLAYQAGMFAAMALAARALPGLEPASWAYWLVMQGAMVLGFATTYPVNWWLIRRGIKERM</sequence>
<dbReference type="KEGG" id="rgi:RGI145_13180"/>
<feature type="transmembrane region" description="Helical" evidence="1">
    <location>
        <begin position="226"/>
        <end position="250"/>
    </location>
</feature>
<evidence type="ECO:0000256" key="1">
    <source>
        <dbReference type="SAM" id="Phobius"/>
    </source>
</evidence>
<name>A0A1L7AGK4_9PROT</name>
<evidence type="ECO:0000313" key="4">
    <source>
        <dbReference type="Proteomes" id="UP000185494"/>
    </source>
</evidence>
<reference evidence="3 4" key="1">
    <citation type="submission" date="2016-05" db="EMBL/GenBank/DDBJ databases">
        <title>Complete Genome and Methylome Analysis of Psychrotrophic Bacterial Isolates from Antarctic Lake Untersee.</title>
        <authorList>
            <person name="Fomenkov A."/>
            <person name="Akimov V.N."/>
            <person name="Vasilyeva L.V."/>
            <person name="Andersen D."/>
            <person name="Vincze T."/>
            <person name="Roberts R.J."/>
        </authorList>
    </citation>
    <scope>NUCLEOTIDE SEQUENCE [LARGE SCALE GENOMIC DNA]</scope>
    <source>
        <strain evidence="3 4">U14-5</strain>
    </source>
</reference>
<evidence type="ECO:0000313" key="3">
    <source>
        <dbReference type="EMBL" id="APT57926.1"/>
    </source>
</evidence>